<reference evidence="2" key="1">
    <citation type="submission" date="2020-01" db="EMBL/GenBank/DDBJ databases">
        <authorList>
            <person name="Qin S."/>
        </authorList>
    </citation>
    <scope>NUCLEOTIDE SEQUENCE</scope>
    <source>
        <strain evidence="2">CVir17-16-YZ6g</strain>
        <plasmid evidence="2">p17-15-vir-like</plasmid>
    </source>
</reference>
<evidence type="ECO:0000256" key="1">
    <source>
        <dbReference type="SAM" id="MobiDB-lite"/>
    </source>
</evidence>
<keyword evidence="2" id="KW-0614">Plasmid</keyword>
<dbReference type="AlphaFoldDB" id="A0A8B0SWU5"/>
<accession>A0A8B0SWU5</accession>
<dbReference type="EMBL" id="MN956836">
    <property type="protein sequence ID" value="QTX14678.1"/>
    <property type="molecule type" value="Genomic_DNA"/>
</dbReference>
<evidence type="ECO:0000313" key="2">
    <source>
        <dbReference type="EMBL" id="QTX14678.1"/>
    </source>
</evidence>
<protein>
    <submittedName>
        <fullName evidence="2">Transposase</fullName>
    </submittedName>
</protein>
<organism evidence="2">
    <name type="scientific">Klebsiella pneumoniae</name>
    <dbReference type="NCBI Taxonomy" id="573"/>
    <lineage>
        <taxon>Bacteria</taxon>
        <taxon>Pseudomonadati</taxon>
        <taxon>Pseudomonadota</taxon>
        <taxon>Gammaproteobacteria</taxon>
        <taxon>Enterobacterales</taxon>
        <taxon>Enterobacteriaceae</taxon>
        <taxon>Klebsiella/Raoultella group</taxon>
        <taxon>Klebsiella</taxon>
        <taxon>Klebsiella pneumoniae complex</taxon>
    </lineage>
</organism>
<sequence length="52" mass="6264">MNVWIMPVFDLRSKFYVKPKADHPWLTRRTQSNQQVKPPKLPRKKADPDKMD</sequence>
<proteinExistence type="predicted"/>
<geneLocation type="plasmid" evidence="2">
    <name>p17-15-vir-like</name>
</geneLocation>
<name>A0A8B0SWU5_KLEPN</name>
<feature type="region of interest" description="Disordered" evidence="1">
    <location>
        <begin position="22"/>
        <end position="52"/>
    </location>
</feature>